<protein>
    <submittedName>
        <fullName evidence="1">Uncharacterized protein</fullName>
    </submittedName>
</protein>
<dbReference type="PANTHER" id="PTHR47679:SF2">
    <property type="entry name" value="C-TERMINAL OF ROC (COR) DOMAIN-CONTAINING PROTEIN"/>
    <property type="match status" value="1"/>
</dbReference>
<dbReference type="Gene3D" id="3.80.10.10">
    <property type="entry name" value="Ribonuclease Inhibitor"/>
    <property type="match status" value="2"/>
</dbReference>
<proteinExistence type="predicted"/>
<sequence>MSHGDDPDASSVIPWTAQLDLDRPCGAVSSGETCWLLSDFPAWNSVIHALDIDLEETVPGTLRLRFLPKAQEKGDYVTAARGASVVVSSLLCHHLCIQEVYLRCAISANTPPAQPSFPIYMRRQSSSPASRSLRLLRVTESPCLVYKCAAATASAHLDLRDMDAVIGLETLYINIGRFSQSFASEIDALLERNRNTLRSLEIFEARPGLYKLRMVQDLTACKFLALKSLGNIDTVMPDVEGMVSLLRGSTALKDVTVEPMLPRQLLLIAKTLETNCCLTKLSLHVMSPYSIEELFGALEVNKHLKELYLCSFISVNLTSNAARAVASALENNNSLQTLCMKGPYFPDGEMGQWSKALSKNCTLELLRMRCYYFPVSEVSALCKALRVNKTLKTLKLWEVRGSEEER</sequence>
<gene>
    <name evidence="1" type="ORF">HPB52_007392</name>
</gene>
<name>A0A9D4QDY9_RHISA</name>
<accession>A0A9D4QDY9</accession>
<organism evidence="1 2">
    <name type="scientific">Rhipicephalus sanguineus</name>
    <name type="common">Brown dog tick</name>
    <name type="synonym">Ixodes sanguineus</name>
    <dbReference type="NCBI Taxonomy" id="34632"/>
    <lineage>
        <taxon>Eukaryota</taxon>
        <taxon>Metazoa</taxon>
        <taxon>Ecdysozoa</taxon>
        <taxon>Arthropoda</taxon>
        <taxon>Chelicerata</taxon>
        <taxon>Arachnida</taxon>
        <taxon>Acari</taxon>
        <taxon>Parasitiformes</taxon>
        <taxon>Ixodida</taxon>
        <taxon>Ixodoidea</taxon>
        <taxon>Ixodidae</taxon>
        <taxon>Rhipicephalinae</taxon>
        <taxon>Rhipicephalus</taxon>
        <taxon>Rhipicephalus</taxon>
    </lineage>
</organism>
<reference evidence="1" key="1">
    <citation type="journal article" date="2020" name="Cell">
        <title>Large-Scale Comparative Analyses of Tick Genomes Elucidate Their Genetic Diversity and Vector Capacities.</title>
        <authorList>
            <consortium name="Tick Genome and Microbiome Consortium (TIGMIC)"/>
            <person name="Jia N."/>
            <person name="Wang J."/>
            <person name="Shi W."/>
            <person name="Du L."/>
            <person name="Sun Y."/>
            <person name="Zhan W."/>
            <person name="Jiang J.F."/>
            <person name="Wang Q."/>
            <person name="Zhang B."/>
            <person name="Ji P."/>
            <person name="Bell-Sakyi L."/>
            <person name="Cui X.M."/>
            <person name="Yuan T.T."/>
            <person name="Jiang B.G."/>
            <person name="Yang W.F."/>
            <person name="Lam T.T."/>
            <person name="Chang Q.C."/>
            <person name="Ding S.J."/>
            <person name="Wang X.J."/>
            <person name="Zhu J.G."/>
            <person name="Ruan X.D."/>
            <person name="Zhao L."/>
            <person name="Wei J.T."/>
            <person name="Ye R.Z."/>
            <person name="Que T.C."/>
            <person name="Du C.H."/>
            <person name="Zhou Y.H."/>
            <person name="Cheng J.X."/>
            <person name="Dai P.F."/>
            <person name="Guo W.B."/>
            <person name="Han X.H."/>
            <person name="Huang E.J."/>
            <person name="Li L.F."/>
            <person name="Wei W."/>
            <person name="Gao Y.C."/>
            <person name="Liu J.Z."/>
            <person name="Shao H.Z."/>
            <person name="Wang X."/>
            <person name="Wang C.C."/>
            <person name="Yang T.C."/>
            <person name="Huo Q.B."/>
            <person name="Li W."/>
            <person name="Chen H.Y."/>
            <person name="Chen S.E."/>
            <person name="Zhou L.G."/>
            <person name="Ni X.B."/>
            <person name="Tian J.H."/>
            <person name="Sheng Y."/>
            <person name="Liu T."/>
            <person name="Pan Y.S."/>
            <person name="Xia L.Y."/>
            <person name="Li J."/>
            <person name="Zhao F."/>
            <person name="Cao W.C."/>
        </authorList>
    </citation>
    <scope>NUCLEOTIDE SEQUENCE</scope>
    <source>
        <strain evidence="1">Rsan-2018</strain>
    </source>
</reference>
<dbReference type="SUPFAM" id="SSF52047">
    <property type="entry name" value="RNI-like"/>
    <property type="match status" value="1"/>
</dbReference>
<keyword evidence="2" id="KW-1185">Reference proteome</keyword>
<dbReference type="Proteomes" id="UP000821837">
    <property type="component" value="Chromosome 10"/>
</dbReference>
<reference evidence="1" key="2">
    <citation type="submission" date="2021-09" db="EMBL/GenBank/DDBJ databases">
        <authorList>
            <person name="Jia N."/>
            <person name="Wang J."/>
            <person name="Shi W."/>
            <person name="Du L."/>
            <person name="Sun Y."/>
            <person name="Zhan W."/>
            <person name="Jiang J."/>
            <person name="Wang Q."/>
            <person name="Zhang B."/>
            <person name="Ji P."/>
            <person name="Sakyi L.B."/>
            <person name="Cui X."/>
            <person name="Yuan T."/>
            <person name="Jiang B."/>
            <person name="Yang W."/>
            <person name="Lam T.T.-Y."/>
            <person name="Chang Q."/>
            <person name="Ding S."/>
            <person name="Wang X."/>
            <person name="Zhu J."/>
            <person name="Ruan X."/>
            <person name="Zhao L."/>
            <person name="Wei J."/>
            <person name="Que T."/>
            <person name="Du C."/>
            <person name="Cheng J."/>
            <person name="Dai P."/>
            <person name="Han X."/>
            <person name="Huang E."/>
            <person name="Gao Y."/>
            <person name="Liu J."/>
            <person name="Shao H."/>
            <person name="Ye R."/>
            <person name="Li L."/>
            <person name="Wei W."/>
            <person name="Wang X."/>
            <person name="Wang C."/>
            <person name="Huo Q."/>
            <person name="Li W."/>
            <person name="Guo W."/>
            <person name="Chen H."/>
            <person name="Chen S."/>
            <person name="Zhou L."/>
            <person name="Zhou L."/>
            <person name="Ni X."/>
            <person name="Tian J."/>
            <person name="Zhou Y."/>
            <person name="Sheng Y."/>
            <person name="Liu T."/>
            <person name="Pan Y."/>
            <person name="Xia L."/>
            <person name="Li J."/>
            <person name="Zhao F."/>
            <person name="Cao W."/>
        </authorList>
    </citation>
    <scope>NUCLEOTIDE SEQUENCE</scope>
    <source>
        <strain evidence="1">Rsan-2018</strain>
        <tissue evidence="1">Larvae</tissue>
    </source>
</reference>
<dbReference type="EMBL" id="JABSTV010001246">
    <property type="protein sequence ID" value="KAH7976004.1"/>
    <property type="molecule type" value="Genomic_DNA"/>
</dbReference>
<comment type="caution">
    <text evidence="1">The sequence shown here is derived from an EMBL/GenBank/DDBJ whole genome shotgun (WGS) entry which is preliminary data.</text>
</comment>
<evidence type="ECO:0000313" key="1">
    <source>
        <dbReference type="EMBL" id="KAH7976004.1"/>
    </source>
</evidence>
<evidence type="ECO:0000313" key="2">
    <source>
        <dbReference type="Proteomes" id="UP000821837"/>
    </source>
</evidence>
<dbReference type="PANTHER" id="PTHR47679">
    <property type="entry name" value="PROTEIN TORNADO 1"/>
    <property type="match status" value="1"/>
</dbReference>
<dbReference type="InterPro" id="IPR032675">
    <property type="entry name" value="LRR_dom_sf"/>
</dbReference>
<dbReference type="AlphaFoldDB" id="A0A9D4QDY9"/>